<organism evidence="1 2">
    <name type="scientific">Glycine soja</name>
    <name type="common">Wild soybean</name>
    <dbReference type="NCBI Taxonomy" id="3848"/>
    <lineage>
        <taxon>Eukaryota</taxon>
        <taxon>Viridiplantae</taxon>
        <taxon>Streptophyta</taxon>
        <taxon>Embryophyta</taxon>
        <taxon>Tracheophyta</taxon>
        <taxon>Spermatophyta</taxon>
        <taxon>Magnoliopsida</taxon>
        <taxon>eudicotyledons</taxon>
        <taxon>Gunneridae</taxon>
        <taxon>Pentapetalae</taxon>
        <taxon>rosids</taxon>
        <taxon>fabids</taxon>
        <taxon>Fabales</taxon>
        <taxon>Fabaceae</taxon>
        <taxon>Papilionoideae</taxon>
        <taxon>50 kb inversion clade</taxon>
        <taxon>NPAAA clade</taxon>
        <taxon>indigoferoid/millettioid clade</taxon>
        <taxon>Phaseoleae</taxon>
        <taxon>Glycine</taxon>
        <taxon>Glycine subgen. Soja</taxon>
    </lineage>
</organism>
<evidence type="ECO:0000313" key="1">
    <source>
        <dbReference type="EMBL" id="RZB94108.1"/>
    </source>
</evidence>
<proteinExistence type="predicted"/>
<protein>
    <submittedName>
        <fullName evidence="1">Uncharacterized protein</fullName>
    </submittedName>
</protein>
<sequence>MFQSTTLINLDSITTIALPNLTLEAPIPNGDILAEEIKGLNLTLTVMADRLVSNSKVTKDVALGSLPLNTLVRIFSQVNVLGFIKFYVASTSSCDFTLNLSYRTIVNKKCQEKTDFLVDLFGLEKGEKIQRKEIDVRKERAYWISIYFPSTSTY</sequence>
<reference evidence="1 2" key="1">
    <citation type="submission" date="2018-09" db="EMBL/GenBank/DDBJ databases">
        <title>A high-quality reference genome of wild soybean provides a powerful tool to mine soybean genomes.</title>
        <authorList>
            <person name="Xie M."/>
            <person name="Chung C.Y.L."/>
            <person name="Li M.-W."/>
            <person name="Wong F.-L."/>
            <person name="Chan T.-F."/>
            <person name="Lam H.-M."/>
        </authorList>
    </citation>
    <scope>NUCLEOTIDE SEQUENCE [LARGE SCALE GENOMIC DNA]</scope>
    <source>
        <strain evidence="2">cv. W05</strain>
        <tissue evidence="1">Hypocotyl of etiolated seedlings</tissue>
    </source>
</reference>
<evidence type="ECO:0000313" key="2">
    <source>
        <dbReference type="Proteomes" id="UP000289340"/>
    </source>
</evidence>
<dbReference type="Proteomes" id="UP000289340">
    <property type="component" value="Chromosome 9"/>
</dbReference>
<dbReference type="AlphaFoldDB" id="A0A445J6Y6"/>
<comment type="caution">
    <text evidence="1">The sequence shown here is derived from an EMBL/GenBank/DDBJ whole genome shotgun (WGS) entry which is preliminary data.</text>
</comment>
<accession>A0A445J6Y6</accession>
<name>A0A445J6Y6_GLYSO</name>
<gene>
    <name evidence="1" type="ORF">D0Y65_025408</name>
</gene>
<dbReference type="EMBL" id="QZWG01000009">
    <property type="protein sequence ID" value="RZB94108.1"/>
    <property type="molecule type" value="Genomic_DNA"/>
</dbReference>
<keyword evidence="2" id="KW-1185">Reference proteome</keyword>